<evidence type="ECO:0000259" key="4">
    <source>
        <dbReference type="Pfam" id="PF00440"/>
    </source>
</evidence>
<dbReference type="Pfam" id="PF13305">
    <property type="entry name" value="TetR_C_33"/>
    <property type="match status" value="1"/>
</dbReference>
<dbReference type="KEGG" id="ari:UM93_11715"/>
<dbReference type="AlphaFoldDB" id="A0A0D4C0Z7"/>
<dbReference type="OrthoDB" id="4641396at2"/>
<dbReference type="InterPro" id="IPR009057">
    <property type="entry name" value="Homeodomain-like_sf"/>
</dbReference>
<feature type="domain" description="HTH tetR-type" evidence="4">
    <location>
        <begin position="24"/>
        <end position="65"/>
    </location>
</feature>
<organism evidence="6 7">
    <name type="scientific">Psychromicrobium lacuslunae</name>
    <dbReference type="NCBI Taxonomy" id="1618207"/>
    <lineage>
        <taxon>Bacteria</taxon>
        <taxon>Bacillati</taxon>
        <taxon>Actinomycetota</taxon>
        <taxon>Actinomycetes</taxon>
        <taxon>Micrococcales</taxon>
        <taxon>Micrococcaceae</taxon>
        <taxon>Psychromicrobium</taxon>
    </lineage>
</organism>
<sequence>MGISGPAEQRRRDRESRGLSIAQQARLLAESEGWDGLTVRRLATEIGYSQPVIYSHFPGGKTELMTVIAQQGFVELAEQLEAASHVTAAEAAPVEKPRRVSPDGQDVPVSLETLRAASQAYLGFAASNPATYDAMFTLPIDSVFGEEKTPEPQRRAFNEVARLTADESAAELLWSTLHGLATLERAGRLRENAAAQRLDVLVSKFG</sequence>
<evidence type="ECO:0008006" key="8">
    <source>
        <dbReference type="Google" id="ProtNLM"/>
    </source>
</evidence>
<gene>
    <name evidence="6" type="ORF">UM93_11715</name>
</gene>
<dbReference type="InterPro" id="IPR025996">
    <property type="entry name" value="MT1864/Rv1816-like_C"/>
</dbReference>
<evidence type="ECO:0000313" key="7">
    <source>
        <dbReference type="Proteomes" id="UP000061839"/>
    </source>
</evidence>
<keyword evidence="2" id="KW-0238">DNA-binding</keyword>
<feature type="domain" description="HTH-type transcriptional regulator MT1864/Rv1816-like C-terminal" evidence="5">
    <location>
        <begin position="114"/>
        <end position="194"/>
    </location>
</feature>
<accession>A0A0D4C0Z7</accession>
<dbReference type="Gene3D" id="1.10.357.10">
    <property type="entry name" value="Tetracycline Repressor, domain 2"/>
    <property type="match status" value="1"/>
</dbReference>
<name>A0A0D4C0Z7_9MICC</name>
<evidence type="ECO:0000256" key="1">
    <source>
        <dbReference type="ARBA" id="ARBA00023015"/>
    </source>
</evidence>
<dbReference type="GO" id="GO:0003677">
    <property type="term" value="F:DNA binding"/>
    <property type="evidence" value="ECO:0007669"/>
    <property type="project" value="UniProtKB-KW"/>
</dbReference>
<evidence type="ECO:0000256" key="3">
    <source>
        <dbReference type="ARBA" id="ARBA00023163"/>
    </source>
</evidence>
<dbReference type="Pfam" id="PF00440">
    <property type="entry name" value="TetR_N"/>
    <property type="match status" value="1"/>
</dbReference>
<dbReference type="InterPro" id="IPR001647">
    <property type="entry name" value="HTH_TetR"/>
</dbReference>
<protein>
    <recommendedName>
        <fullName evidence="8">TetR family transcriptional regulator</fullName>
    </recommendedName>
</protein>
<dbReference type="InterPro" id="IPR036271">
    <property type="entry name" value="Tet_transcr_reg_TetR-rel_C_sf"/>
</dbReference>
<dbReference type="SUPFAM" id="SSF48498">
    <property type="entry name" value="Tetracyclin repressor-like, C-terminal domain"/>
    <property type="match status" value="1"/>
</dbReference>
<keyword evidence="7" id="KW-1185">Reference proteome</keyword>
<dbReference type="SUPFAM" id="SSF46689">
    <property type="entry name" value="Homeodomain-like"/>
    <property type="match status" value="1"/>
</dbReference>
<dbReference type="STRING" id="1618207.UM93_11715"/>
<reference evidence="6 7" key="1">
    <citation type="journal article" date="2015" name="Genome Announc.">
        <title>Complete Genome Sequencing of Protease-Producing Novel Arthrobacter sp. Strain IHBB 11108 Using PacBio Single-Molecule Real-Time Sequencing Technology.</title>
        <authorList>
            <person name="Kiran S."/>
            <person name="Swarnkar M.K."/>
            <person name="Pal M."/>
            <person name="Thakur R."/>
            <person name="Tewari R."/>
            <person name="Singh A.K."/>
            <person name="Gulati A."/>
        </authorList>
    </citation>
    <scope>NUCLEOTIDE SEQUENCE [LARGE SCALE GENOMIC DNA]</scope>
    <source>
        <strain evidence="6 7">IHBB 11108</strain>
    </source>
</reference>
<dbReference type="RefSeq" id="WP_045075759.1">
    <property type="nucleotide sequence ID" value="NZ_CP011005.1"/>
</dbReference>
<dbReference type="Proteomes" id="UP000061839">
    <property type="component" value="Chromosome"/>
</dbReference>
<dbReference type="HOGENOM" id="CLU_069356_40_3_11"/>
<keyword evidence="3" id="KW-0804">Transcription</keyword>
<proteinExistence type="predicted"/>
<keyword evidence="1" id="KW-0805">Transcription regulation</keyword>
<evidence type="ECO:0000313" key="6">
    <source>
        <dbReference type="EMBL" id="AJT42011.1"/>
    </source>
</evidence>
<evidence type="ECO:0000259" key="5">
    <source>
        <dbReference type="Pfam" id="PF13305"/>
    </source>
</evidence>
<evidence type="ECO:0000256" key="2">
    <source>
        <dbReference type="ARBA" id="ARBA00023125"/>
    </source>
</evidence>
<dbReference type="EMBL" id="CP011005">
    <property type="protein sequence ID" value="AJT42011.1"/>
    <property type="molecule type" value="Genomic_DNA"/>
</dbReference>
<dbReference type="PATRIC" id="fig|1618207.4.peg.2375"/>